<dbReference type="EMBL" id="CP027845">
    <property type="protein sequence ID" value="AVP87134.1"/>
    <property type="molecule type" value="Genomic_DNA"/>
</dbReference>
<dbReference type="Proteomes" id="UP000241762">
    <property type="component" value="Chromosome"/>
</dbReference>
<sequence>MRNWGWNVAKIAESLNKQYSDEDIDDISQLELAELHDMIIHLDDFEDDSSLYNSETLQSMLQAVLEQWKEIIVRE</sequence>
<dbReference type="SUPFAM" id="SSF140319">
    <property type="entry name" value="IscX-like"/>
    <property type="match status" value="1"/>
</dbReference>
<gene>
    <name evidence="1" type="ORF">phytr_1760</name>
</gene>
<dbReference type="RefSeq" id="WP_106874007.1">
    <property type="nucleotide sequence ID" value="NZ_CP027845.1"/>
</dbReference>
<dbReference type="GO" id="GO:0016226">
    <property type="term" value="P:iron-sulfur cluster assembly"/>
    <property type="evidence" value="ECO:0007669"/>
    <property type="project" value="InterPro"/>
</dbReference>
<keyword evidence="2" id="KW-1185">Reference proteome</keyword>
<evidence type="ECO:0000313" key="1">
    <source>
        <dbReference type="EMBL" id="AVP87134.1"/>
    </source>
</evidence>
<dbReference type="Gene3D" id="1.10.10.600">
    <property type="entry name" value="IscX-like"/>
    <property type="match status" value="1"/>
</dbReference>
<dbReference type="Pfam" id="PF04384">
    <property type="entry name" value="Fe-S_assembly"/>
    <property type="match status" value="1"/>
</dbReference>
<dbReference type="AlphaFoldDB" id="A0A2P1P788"/>
<dbReference type="InterPro" id="IPR036762">
    <property type="entry name" value="IscX-like_sf"/>
</dbReference>
<dbReference type="KEGG" id="ptc:phytr_1760"/>
<proteinExistence type="predicted"/>
<reference evidence="1 2" key="1">
    <citation type="submission" date="2018-03" db="EMBL/GenBank/DDBJ databases">
        <title>A gene transfer event suggests a long-term partnership between eustigmatophyte algae and a novel lineage of endosymbiotic bacteria.</title>
        <authorList>
            <person name="Yurchenko T."/>
            <person name="Sevcikova T."/>
            <person name="Pribyl P."/>
            <person name="El Karkouri K."/>
            <person name="Klimes V."/>
            <person name="Amaral R."/>
            <person name="Zbrankova V."/>
            <person name="Kim E."/>
            <person name="Raoult D."/>
            <person name="Santos L.M.A."/>
            <person name="Elias M."/>
        </authorList>
    </citation>
    <scope>NUCLEOTIDE SEQUENCE [LARGE SCALE GENOMIC DNA]</scope>
    <source>
        <strain evidence="1">CCALA 838</strain>
    </source>
</reference>
<protein>
    <recommendedName>
        <fullName evidence="3">FeS assembly protein IscX</fullName>
    </recommendedName>
</protein>
<evidence type="ECO:0000313" key="2">
    <source>
        <dbReference type="Proteomes" id="UP000241762"/>
    </source>
</evidence>
<dbReference type="OrthoDB" id="9800346at2"/>
<organism evidence="1 2">
    <name type="scientific">Candidatus Phycorickettsia trachydisci</name>
    <dbReference type="NCBI Taxonomy" id="2115978"/>
    <lineage>
        <taxon>Bacteria</taxon>
        <taxon>Pseudomonadati</taxon>
        <taxon>Pseudomonadota</taxon>
        <taxon>Alphaproteobacteria</taxon>
        <taxon>Rickettsiales</taxon>
        <taxon>Rickettsiaceae</taxon>
        <taxon>Candidatus Phycorickettsia</taxon>
    </lineage>
</organism>
<evidence type="ECO:0008006" key="3">
    <source>
        <dbReference type="Google" id="ProtNLM"/>
    </source>
</evidence>
<name>A0A2P1P788_9RICK</name>
<dbReference type="InterPro" id="IPR007479">
    <property type="entry name" value="ISC_FeS_clus_asmbl_IscsX"/>
</dbReference>
<accession>A0A2P1P788</accession>